<dbReference type="EMBL" id="AY163846">
    <property type="protein sequence ID" value="AAP30012.1"/>
    <property type="molecule type" value="Genomic_DNA"/>
</dbReference>
<reference evidence="2" key="1">
    <citation type="submission" date="2002-10" db="EMBL/GenBank/DDBJ databases">
        <title>Identification of Root Exudate Modulated Genetic Loci in Pseudomonas chlororaphis.</title>
        <authorList>
            <person name="Kim J.J."/>
            <person name="Lawrence J.E."/>
            <person name="Kluepfel D.A."/>
        </authorList>
    </citation>
    <scope>NUCLEOTIDE SEQUENCE</scope>
</reference>
<gene>
    <name evidence="2" type="primary">agtB</name>
</gene>
<dbReference type="AlphaFoldDB" id="Q840J0"/>
<proteinExistence type="predicted"/>
<evidence type="ECO:0000313" key="2">
    <source>
        <dbReference type="EMBL" id="AAP30012.1"/>
    </source>
</evidence>
<name>Q840J0_PSECL</name>
<feature type="region of interest" description="Disordered" evidence="1">
    <location>
        <begin position="127"/>
        <end position="155"/>
    </location>
</feature>
<protein>
    <submittedName>
        <fullName evidence="2">AgtB</fullName>
    </submittedName>
</protein>
<accession>Q840J0</accession>
<evidence type="ECO:0000256" key="1">
    <source>
        <dbReference type="SAM" id="MobiDB-lite"/>
    </source>
</evidence>
<sequence>MAREALTSGSKKAFQVFGVFSPASFAQASTVNRRYWQSSACRRNWRPTPSVLDHGVIQRFGQALFVSHHAIIGGQFNHVPFRLARHHVGAHRSQAIHVVFVNLDPQHSFRRFEIGLAFSILQRPSPAGQRLQYPPPAPGQRNTRTWQTPHPPFAY</sequence>
<organism evidence="2">
    <name type="scientific">Pseudomonas chlororaphis</name>
    <name type="common">Pseudomonas aureofaciens</name>
    <dbReference type="NCBI Taxonomy" id="333"/>
    <lineage>
        <taxon>Bacteria</taxon>
        <taxon>Pseudomonadati</taxon>
        <taxon>Pseudomonadota</taxon>
        <taxon>Gammaproteobacteria</taxon>
        <taxon>Pseudomonadales</taxon>
        <taxon>Pseudomonadaceae</taxon>
        <taxon>Pseudomonas</taxon>
    </lineage>
</organism>